<name>A0AAD7B1G0_9AGAR</name>
<feature type="region of interest" description="Disordered" evidence="1">
    <location>
        <begin position="223"/>
        <end position="252"/>
    </location>
</feature>
<comment type="caution">
    <text evidence="2">The sequence shown here is derived from an EMBL/GenBank/DDBJ whole genome shotgun (WGS) entry which is preliminary data.</text>
</comment>
<evidence type="ECO:0000256" key="1">
    <source>
        <dbReference type="SAM" id="MobiDB-lite"/>
    </source>
</evidence>
<accession>A0AAD7B1G0</accession>
<reference evidence="2" key="1">
    <citation type="submission" date="2023-03" db="EMBL/GenBank/DDBJ databases">
        <title>Massive genome expansion in bonnet fungi (Mycena s.s.) driven by repeated elements and novel gene families across ecological guilds.</title>
        <authorList>
            <consortium name="Lawrence Berkeley National Laboratory"/>
            <person name="Harder C.B."/>
            <person name="Miyauchi S."/>
            <person name="Viragh M."/>
            <person name="Kuo A."/>
            <person name="Thoen E."/>
            <person name="Andreopoulos B."/>
            <person name="Lu D."/>
            <person name="Skrede I."/>
            <person name="Drula E."/>
            <person name="Henrissat B."/>
            <person name="Morin E."/>
            <person name="Kohler A."/>
            <person name="Barry K."/>
            <person name="LaButti K."/>
            <person name="Morin E."/>
            <person name="Salamov A."/>
            <person name="Lipzen A."/>
            <person name="Mereny Z."/>
            <person name="Hegedus B."/>
            <person name="Baldrian P."/>
            <person name="Stursova M."/>
            <person name="Weitz H."/>
            <person name="Taylor A."/>
            <person name="Grigoriev I.V."/>
            <person name="Nagy L.G."/>
            <person name="Martin F."/>
            <person name="Kauserud H."/>
        </authorList>
    </citation>
    <scope>NUCLEOTIDE SEQUENCE</scope>
    <source>
        <strain evidence="2">9284</strain>
    </source>
</reference>
<evidence type="ECO:0000313" key="3">
    <source>
        <dbReference type="Proteomes" id="UP001221142"/>
    </source>
</evidence>
<dbReference type="EMBL" id="JARKIF010000050">
    <property type="protein sequence ID" value="KAJ7607411.1"/>
    <property type="molecule type" value="Genomic_DNA"/>
</dbReference>
<gene>
    <name evidence="2" type="ORF">FB45DRAFT_1011388</name>
</gene>
<feature type="region of interest" description="Disordered" evidence="1">
    <location>
        <begin position="69"/>
        <end position="101"/>
    </location>
</feature>
<dbReference type="Proteomes" id="UP001221142">
    <property type="component" value="Unassembled WGS sequence"/>
</dbReference>
<proteinExistence type="predicted"/>
<keyword evidence="3" id="KW-1185">Reference proteome</keyword>
<evidence type="ECO:0000313" key="2">
    <source>
        <dbReference type="EMBL" id="KAJ7607411.1"/>
    </source>
</evidence>
<protein>
    <submittedName>
        <fullName evidence="2">Uncharacterized protein</fullName>
    </submittedName>
</protein>
<dbReference type="AlphaFoldDB" id="A0AAD7B1G0"/>
<organism evidence="2 3">
    <name type="scientific">Roridomyces roridus</name>
    <dbReference type="NCBI Taxonomy" id="1738132"/>
    <lineage>
        <taxon>Eukaryota</taxon>
        <taxon>Fungi</taxon>
        <taxon>Dikarya</taxon>
        <taxon>Basidiomycota</taxon>
        <taxon>Agaricomycotina</taxon>
        <taxon>Agaricomycetes</taxon>
        <taxon>Agaricomycetidae</taxon>
        <taxon>Agaricales</taxon>
        <taxon>Marasmiineae</taxon>
        <taxon>Mycenaceae</taxon>
        <taxon>Roridomyces</taxon>
    </lineage>
</organism>
<sequence>MPKGVPDLMSARHMISNCIILEHPKKKVYRPYMTSTFLMRSALHSVDHWGLWESCQTHPHAKIWPRNHHPVSPRYGTSTTRLHDSRARYRPGGTSVSAGRRESAVGVSFEHILNGSGALNLAKDRSLPQNSTTPNSRHGPVALFQSVDKVDHLIGGGVMPLNRVRLPPPPYYGVTSKVQTSGHQPSRCSLPKHLNQRRRRGVVQRQPTTTMGRRAIQLSVHCTDDQRGRRSTLPNDDSGVGRGQDRHGDVVGNTESMATASMRKTLGDGEGLRERVGLLIERVGEAFVLHLYRRPFVSGNWIAKSQSCTGTKKVLLRTQNTSPSVTHSPYGLNTIPQRQRGAFEAVLGWMQPRMSFGEAGVHMAIRRYFGRQMCFERVAVGDSSDSVGGRAVLWTVGGEGGGYAS</sequence>